<evidence type="ECO:0000313" key="3">
    <source>
        <dbReference type="Proteomes" id="UP000182149"/>
    </source>
</evidence>
<dbReference type="InterPro" id="IPR050712">
    <property type="entry name" value="NAD(P)H-dep_reductase"/>
</dbReference>
<name>A0A1L8QRN7_9ENTE</name>
<dbReference type="EMBL" id="JXKD01000010">
    <property type="protein sequence ID" value="OJG10106.1"/>
    <property type="molecule type" value="Genomic_DNA"/>
</dbReference>
<proteinExistence type="predicted"/>
<dbReference type="GO" id="GO:0016491">
    <property type="term" value="F:oxidoreductase activity"/>
    <property type="evidence" value="ECO:0007669"/>
    <property type="project" value="InterPro"/>
</dbReference>
<dbReference type="Proteomes" id="UP000182149">
    <property type="component" value="Unassembled WGS sequence"/>
</dbReference>
<dbReference type="GO" id="GO:0005829">
    <property type="term" value="C:cytosol"/>
    <property type="evidence" value="ECO:0007669"/>
    <property type="project" value="TreeGrafter"/>
</dbReference>
<dbReference type="AlphaFoldDB" id="A0A1L8QRN7"/>
<dbReference type="STRING" id="328396.RU93_GL000356"/>
<feature type="domain" description="NADPH-dependent FMN reductase-like" evidence="1">
    <location>
        <begin position="3"/>
        <end position="148"/>
    </location>
</feature>
<dbReference type="GO" id="GO:0010181">
    <property type="term" value="F:FMN binding"/>
    <property type="evidence" value="ECO:0007669"/>
    <property type="project" value="TreeGrafter"/>
</dbReference>
<dbReference type="SUPFAM" id="SSF52218">
    <property type="entry name" value="Flavoproteins"/>
    <property type="match status" value="1"/>
</dbReference>
<sequence>MNMKFISIVGTNSSYESTNRKLLQFIQKHFTEGVTIEVCEIKDLPAFNEPEDRTPPQAVKALSDKIVAADGVIISTPEYDHAITAALKSALEWLSYTTRPLIDKPVMIVGASHGALGSSRAQAHLRQILDSPELKARIMPSSEFLLGRSLSAFDEEGNLIDPDKVQELEECFEEFQLFVEITNQLTKDHRFKADKKQQFTWEQRADGGDIA</sequence>
<evidence type="ECO:0000259" key="1">
    <source>
        <dbReference type="Pfam" id="PF03358"/>
    </source>
</evidence>
<dbReference type="InterPro" id="IPR029039">
    <property type="entry name" value="Flavoprotein-like_sf"/>
</dbReference>
<evidence type="ECO:0000313" key="2">
    <source>
        <dbReference type="EMBL" id="OJG10106.1"/>
    </source>
</evidence>
<dbReference type="Gene3D" id="3.40.50.360">
    <property type="match status" value="1"/>
</dbReference>
<dbReference type="InterPro" id="IPR005025">
    <property type="entry name" value="FMN_Rdtase-like_dom"/>
</dbReference>
<accession>A0A1L8QRN7</accession>
<reference evidence="2 3" key="1">
    <citation type="submission" date="2014-12" db="EMBL/GenBank/DDBJ databases">
        <title>Draft genome sequences of 29 type strains of Enterococci.</title>
        <authorList>
            <person name="Zhong Z."/>
            <person name="Sun Z."/>
            <person name="Liu W."/>
            <person name="Zhang W."/>
            <person name="Zhang H."/>
        </authorList>
    </citation>
    <scope>NUCLEOTIDE SEQUENCE [LARGE SCALE GENOMIC DNA]</scope>
    <source>
        <strain evidence="2 3">DSM 17690</strain>
    </source>
</reference>
<keyword evidence="3" id="KW-1185">Reference proteome</keyword>
<organism evidence="2 3">
    <name type="scientific">Enterococcus aquimarinus</name>
    <dbReference type="NCBI Taxonomy" id="328396"/>
    <lineage>
        <taxon>Bacteria</taxon>
        <taxon>Bacillati</taxon>
        <taxon>Bacillota</taxon>
        <taxon>Bacilli</taxon>
        <taxon>Lactobacillales</taxon>
        <taxon>Enterococcaceae</taxon>
        <taxon>Enterococcus</taxon>
    </lineage>
</organism>
<gene>
    <name evidence="2" type="ORF">RU93_GL000356</name>
</gene>
<dbReference type="PANTHER" id="PTHR30543">
    <property type="entry name" value="CHROMATE REDUCTASE"/>
    <property type="match status" value="1"/>
</dbReference>
<dbReference type="Pfam" id="PF03358">
    <property type="entry name" value="FMN_red"/>
    <property type="match status" value="1"/>
</dbReference>
<protein>
    <submittedName>
        <fullName evidence="2">Oxidoreductase</fullName>
    </submittedName>
</protein>
<comment type="caution">
    <text evidence="2">The sequence shown here is derived from an EMBL/GenBank/DDBJ whole genome shotgun (WGS) entry which is preliminary data.</text>
</comment>
<dbReference type="PANTHER" id="PTHR30543:SF21">
    <property type="entry name" value="NAD(P)H-DEPENDENT FMN REDUCTASE LOT6"/>
    <property type="match status" value="1"/>
</dbReference>